<comment type="subcellular location">
    <subcellularLocation>
        <location evidence="1">Cell membrane</location>
        <topology evidence="1">Multi-pass membrane protein</topology>
    </subcellularLocation>
    <subcellularLocation>
        <location evidence="8">Membrane</location>
        <topology evidence="8">Multi-pass membrane protein</topology>
    </subcellularLocation>
</comment>
<feature type="transmembrane region" description="Helical" evidence="9">
    <location>
        <begin position="406"/>
        <end position="429"/>
    </location>
</feature>
<dbReference type="PANTHER" id="PTHR42703:SF1">
    <property type="entry name" value="NA(+)_H(+) ANTIPORTER SUBUNIT D1"/>
    <property type="match status" value="1"/>
</dbReference>
<feature type="transmembrane region" description="Helical" evidence="9">
    <location>
        <begin position="271"/>
        <end position="292"/>
    </location>
</feature>
<dbReference type="InterPro" id="IPR050586">
    <property type="entry name" value="CPA3_Na-H_Antiporter_D"/>
</dbReference>
<dbReference type="EMBL" id="CP009286">
    <property type="protein sequence ID" value="AIQ63595.1"/>
    <property type="molecule type" value="Genomic_DNA"/>
</dbReference>
<feature type="transmembrane region" description="Helical" evidence="9">
    <location>
        <begin position="204"/>
        <end position="229"/>
    </location>
</feature>
<dbReference type="KEGG" id="pste:PSTEL_11385"/>
<dbReference type="RefSeq" id="WP_038695246.1">
    <property type="nucleotide sequence ID" value="NZ_CP009286.1"/>
</dbReference>
<dbReference type="OrthoDB" id="9811718at2"/>
<evidence type="ECO:0000256" key="8">
    <source>
        <dbReference type="RuleBase" id="RU000320"/>
    </source>
</evidence>
<reference evidence="11 12" key="1">
    <citation type="submission" date="2014-08" db="EMBL/GenBank/DDBJ databases">
        <title>Comparative genomics of the Paenibacillus odorifer group.</title>
        <authorList>
            <person name="den Bakker H.C."/>
            <person name="Tsai Y.-C."/>
            <person name="Martin N."/>
            <person name="Korlach J."/>
            <person name="Wiedmann M."/>
        </authorList>
    </citation>
    <scope>NUCLEOTIDE SEQUENCE [LARGE SCALE GENOMIC DNA]</scope>
    <source>
        <strain evidence="11 12">DSM 14472</strain>
    </source>
</reference>
<feature type="transmembrane region" description="Helical" evidence="9">
    <location>
        <begin position="132"/>
        <end position="151"/>
    </location>
</feature>
<keyword evidence="12" id="KW-1185">Reference proteome</keyword>
<feature type="transmembrane region" description="Helical" evidence="9">
    <location>
        <begin position="107"/>
        <end position="126"/>
    </location>
</feature>
<dbReference type="NCBIfam" id="NF005818">
    <property type="entry name" value="PRK07691.1"/>
    <property type="match status" value="1"/>
</dbReference>
<dbReference type="PRINTS" id="PR01437">
    <property type="entry name" value="NUOXDRDTASE4"/>
</dbReference>
<feature type="domain" description="NADH:quinone oxidoreductase/Mrp antiporter transmembrane" evidence="10">
    <location>
        <begin position="128"/>
        <end position="416"/>
    </location>
</feature>
<dbReference type="GO" id="GO:0042773">
    <property type="term" value="P:ATP synthesis coupled electron transport"/>
    <property type="evidence" value="ECO:0007669"/>
    <property type="project" value="InterPro"/>
</dbReference>
<protein>
    <submittedName>
        <fullName evidence="11">Monovalent cation/H+ antiporter subunit D</fullName>
        <ecNumber evidence="11">1.6.5.3</ecNumber>
    </submittedName>
</protein>
<keyword evidence="3" id="KW-0050">Antiport</keyword>
<dbReference type="NCBIfam" id="NF009306">
    <property type="entry name" value="PRK12663.1"/>
    <property type="match status" value="1"/>
</dbReference>
<feature type="transmembrane region" description="Helical" evidence="9">
    <location>
        <begin position="337"/>
        <end position="355"/>
    </location>
</feature>
<dbReference type="STRING" id="169760.PSTEL_11385"/>
<keyword evidence="5 8" id="KW-0812">Transmembrane</keyword>
<name>A0A089LTZ4_9BACL</name>
<feature type="transmembrane region" description="Helical" evidence="9">
    <location>
        <begin position="241"/>
        <end position="265"/>
    </location>
</feature>
<comment type="similarity">
    <text evidence="2">Belongs to the CPA3 antiporters (TC 2.A.63) subunit D family.</text>
</comment>
<evidence type="ECO:0000256" key="9">
    <source>
        <dbReference type="SAM" id="Phobius"/>
    </source>
</evidence>
<feature type="transmembrane region" description="Helical" evidence="9">
    <location>
        <begin position="163"/>
        <end position="184"/>
    </location>
</feature>
<evidence type="ECO:0000313" key="12">
    <source>
        <dbReference type="Proteomes" id="UP000029507"/>
    </source>
</evidence>
<keyword evidence="4" id="KW-1003">Cell membrane</keyword>
<evidence type="ECO:0000313" key="11">
    <source>
        <dbReference type="EMBL" id="AIQ63595.1"/>
    </source>
</evidence>
<dbReference type="GO" id="GO:0016491">
    <property type="term" value="F:oxidoreductase activity"/>
    <property type="evidence" value="ECO:0007669"/>
    <property type="project" value="UniProtKB-KW"/>
</dbReference>
<evidence type="ECO:0000256" key="5">
    <source>
        <dbReference type="ARBA" id="ARBA00022692"/>
    </source>
</evidence>
<evidence type="ECO:0000256" key="4">
    <source>
        <dbReference type="ARBA" id="ARBA00022475"/>
    </source>
</evidence>
<evidence type="ECO:0000259" key="10">
    <source>
        <dbReference type="Pfam" id="PF00361"/>
    </source>
</evidence>
<dbReference type="HOGENOM" id="CLU_007100_9_2_9"/>
<evidence type="ECO:0000256" key="7">
    <source>
        <dbReference type="ARBA" id="ARBA00023136"/>
    </source>
</evidence>
<accession>A0A089LTZ4</accession>
<dbReference type="InterPro" id="IPR001750">
    <property type="entry name" value="ND/Mrp_TM"/>
</dbReference>
<keyword evidence="7 9" id="KW-0472">Membrane</keyword>
<gene>
    <name evidence="11" type="ORF">PSTEL_11385</name>
</gene>
<feature type="transmembrane region" description="Helical" evidence="9">
    <location>
        <begin position="299"/>
        <end position="317"/>
    </location>
</feature>
<feature type="transmembrane region" description="Helical" evidence="9">
    <location>
        <begin position="68"/>
        <end position="95"/>
    </location>
</feature>
<dbReference type="GO" id="GO:0005886">
    <property type="term" value="C:plasma membrane"/>
    <property type="evidence" value="ECO:0007669"/>
    <property type="project" value="UniProtKB-SubCell"/>
</dbReference>
<evidence type="ECO:0000256" key="3">
    <source>
        <dbReference type="ARBA" id="ARBA00022449"/>
    </source>
</evidence>
<evidence type="ECO:0000256" key="6">
    <source>
        <dbReference type="ARBA" id="ARBA00022989"/>
    </source>
</evidence>
<proteinExistence type="inferred from homology"/>
<dbReference type="GO" id="GO:0015297">
    <property type="term" value="F:antiporter activity"/>
    <property type="evidence" value="ECO:0007669"/>
    <property type="project" value="UniProtKB-KW"/>
</dbReference>
<feature type="transmembrane region" description="Helical" evidence="9">
    <location>
        <begin position="6"/>
        <end position="22"/>
    </location>
</feature>
<dbReference type="InterPro" id="IPR003918">
    <property type="entry name" value="NADH_UbQ_OxRdtase"/>
</dbReference>
<organism evidence="11 12">
    <name type="scientific">Paenibacillus stellifer</name>
    <dbReference type="NCBI Taxonomy" id="169760"/>
    <lineage>
        <taxon>Bacteria</taxon>
        <taxon>Bacillati</taxon>
        <taxon>Bacillota</taxon>
        <taxon>Bacilli</taxon>
        <taxon>Bacillales</taxon>
        <taxon>Paenibacillaceae</taxon>
        <taxon>Paenibacillus</taxon>
    </lineage>
</organism>
<dbReference type="EC" id="1.6.5.3" evidence="11"/>
<dbReference type="Pfam" id="PF00361">
    <property type="entry name" value="Proton_antipo_M"/>
    <property type="match status" value="1"/>
</dbReference>
<keyword evidence="6 9" id="KW-1133">Transmembrane helix</keyword>
<keyword evidence="3" id="KW-0813">Transport</keyword>
<evidence type="ECO:0000256" key="1">
    <source>
        <dbReference type="ARBA" id="ARBA00004651"/>
    </source>
</evidence>
<keyword evidence="11" id="KW-0560">Oxidoreductase</keyword>
<feature type="transmembrane region" description="Helical" evidence="9">
    <location>
        <begin position="31"/>
        <end position="48"/>
    </location>
</feature>
<sequence>MSNLLIMPVLIPLCAAVLLIFLKENQRAQRLVAACASILSLAAALILISRIHRHGIQTLHMGGWAPPFGIVFVGDMLAGLLVLTTALTAAAVLLYSFFTIGPERERNYYYVFFHFLLVGVNGSFLTGDIFNLFVFFEVLLISSYALISLGGTRAQLRETVKYLLINIVSSTLFVAAVAYLYAAVGTLNMAQLSQRIAETGQGGVLNVIALLFLIVFSLKAGLFLFFWLPESYSAPPLAVRALFGALLTKVGLYAVLRTFTLIFAYDPGFTHPWIAVMGAAAMILGGVGAIAYTDIPRILNYNVIISVGFVALGLAAATPDALDGAVFYLMHDMLSKGLMYMLGGIIIMLAGSEKLGDMGGMLRRYPLIGWMFLVLALAVAGIPPLSGFAGKVLIIRGAFEHGMLTLSLIGLASSLLVLYSLIKIFMLAFWRSEPAREYPKVRAKGATAAAAGLLAIVIAMGIGSEIVYEYVAEAGAVMAHPQAYIEAVLKE</sequence>
<dbReference type="Proteomes" id="UP000029507">
    <property type="component" value="Chromosome"/>
</dbReference>
<dbReference type="PANTHER" id="PTHR42703">
    <property type="entry name" value="NADH DEHYDROGENASE"/>
    <property type="match status" value="1"/>
</dbReference>
<dbReference type="GO" id="GO:0008137">
    <property type="term" value="F:NADH dehydrogenase (ubiquinone) activity"/>
    <property type="evidence" value="ECO:0007669"/>
    <property type="project" value="InterPro"/>
</dbReference>
<dbReference type="AlphaFoldDB" id="A0A089LTZ4"/>
<feature type="transmembrane region" description="Helical" evidence="9">
    <location>
        <begin position="367"/>
        <end position="386"/>
    </location>
</feature>
<feature type="transmembrane region" description="Helical" evidence="9">
    <location>
        <begin position="441"/>
        <end position="462"/>
    </location>
</feature>
<evidence type="ECO:0000256" key="2">
    <source>
        <dbReference type="ARBA" id="ARBA00005346"/>
    </source>
</evidence>